<feature type="transmembrane region" description="Helical" evidence="2">
    <location>
        <begin position="256"/>
        <end position="275"/>
    </location>
</feature>
<reference evidence="4 5" key="1">
    <citation type="submission" date="2023-04" db="EMBL/GenBank/DDBJ databases">
        <title>Genome of Basidiobolus ranarum AG-B5.</title>
        <authorList>
            <person name="Stajich J.E."/>
            <person name="Carter-House D."/>
            <person name="Gryganskyi A."/>
        </authorList>
    </citation>
    <scope>NUCLEOTIDE SEQUENCE [LARGE SCALE GENOMIC DNA]</scope>
    <source>
        <strain evidence="4 5">AG-B5</strain>
    </source>
</reference>
<name>A0ABR2WBG8_9FUNG</name>
<feature type="transmembrane region" description="Helical" evidence="2">
    <location>
        <begin position="311"/>
        <end position="333"/>
    </location>
</feature>
<feature type="chain" id="PRO_5046228609" evidence="3">
    <location>
        <begin position="31"/>
        <end position="495"/>
    </location>
</feature>
<evidence type="ECO:0000256" key="1">
    <source>
        <dbReference type="SAM" id="MobiDB-lite"/>
    </source>
</evidence>
<feature type="transmembrane region" description="Helical" evidence="2">
    <location>
        <begin position="222"/>
        <end position="244"/>
    </location>
</feature>
<dbReference type="Proteomes" id="UP001479436">
    <property type="component" value="Unassembled WGS sequence"/>
</dbReference>
<feature type="region of interest" description="Disordered" evidence="1">
    <location>
        <begin position="460"/>
        <end position="480"/>
    </location>
</feature>
<feature type="transmembrane region" description="Helical" evidence="2">
    <location>
        <begin position="400"/>
        <end position="421"/>
    </location>
</feature>
<evidence type="ECO:0000313" key="5">
    <source>
        <dbReference type="Proteomes" id="UP001479436"/>
    </source>
</evidence>
<keyword evidence="2" id="KW-0812">Transmembrane</keyword>
<proteinExistence type="predicted"/>
<organism evidence="4 5">
    <name type="scientific">Basidiobolus ranarum</name>
    <dbReference type="NCBI Taxonomy" id="34480"/>
    <lineage>
        <taxon>Eukaryota</taxon>
        <taxon>Fungi</taxon>
        <taxon>Fungi incertae sedis</taxon>
        <taxon>Zoopagomycota</taxon>
        <taxon>Entomophthoromycotina</taxon>
        <taxon>Basidiobolomycetes</taxon>
        <taxon>Basidiobolales</taxon>
        <taxon>Basidiobolaceae</taxon>
        <taxon>Basidiobolus</taxon>
    </lineage>
</organism>
<comment type="caution">
    <text evidence="4">The sequence shown here is derived from an EMBL/GenBank/DDBJ whole genome shotgun (WGS) entry which is preliminary data.</text>
</comment>
<accession>A0ABR2WBG8</accession>
<keyword evidence="2" id="KW-1133">Transmembrane helix</keyword>
<feature type="transmembrane region" description="Helical" evidence="2">
    <location>
        <begin position="287"/>
        <end position="305"/>
    </location>
</feature>
<sequence length="495" mass="57430">MYTKYPLYMIPLRAALLLSFILAFITPSSAVGIFQPRVVINGTQQVATLSQFAYAEGGRGRVFIDSFSGIPENYPNRHFFKFIAVEQSDWSTVEATVSSSEKSYCELDRVFWGKSTIYWNELDYSLLQGTLNLSQPVINFEIDKAGVYNMMFLNCGNFRVEFWLYAAFFNVIHDKITQLPYGSTQLPTIYVIFGFGVWPILTLPWAINWYRHRELKVNLHWLYSLHPLLQVIFCLFSAFTFSFVSRTGEEPQWLDVFRGCVMFTAAFSYFLFRLYVSKGYGITRLKLSSHESRAVFGVATFTAVAESAQQIIGGSSVIGVFVFYFLFYFYLYWNSRMHLRLLRIYIFKLRERSSTGLLVKVYYKKYKLILWACRISICFGFVSFMVQLIDYLVLPLGFGYIHQVLFQLIRGIDFLVMGYLFSLKSIEDRISVSSYSLRRREVLERQSVSQQRQAVPSIMLENPSSGSHGPSQTNQISPNPTSRMVLRFRNWMGRN</sequence>
<evidence type="ECO:0000256" key="3">
    <source>
        <dbReference type="SAM" id="SignalP"/>
    </source>
</evidence>
<feature type="transmembrane region" description="Helical" evidence="2">
    <location>
        <begin position="368"/>
        <end position="394"/>
    </location>
</feature>
<feature type="signal peptide" evidence="3">
    <location>
        <begin position="1"/>
        <end position="30"/>
    </location>
</feature>
<keyword evidence="3" id="KW-0732">Signal</keyword>
<protein>
    <submittedName>
        <fullName evidence="4">Uncharacterized protein</fullName>
    </submittedName>
</protein>
<feature type="compositionally biased region" description="Polar residues" evidence="1">
    <location>
        <begin position="462"/>
        <end position="480"/>
    </location>
</feature>
<dbReference type="InterPro" id="IPR009637">
    <property type="entry name" value="GPR107/GPR108-like"/>
</dbReference>
<gene>
    <name evidence="4" type="ORF">K7432_000206</name>
</gene>
<dbReference type="EMBL" id="JASJQH010006879">
    <property type="protein sequence ID" value="KAK9729521.1"/>
    <property type="molecule type" value="Genomic_DNA"/>
</dbReference>
<keyword evidence="5" id="KW-1185">Reference proteome</keyword>
<keyword evidence="2" id="KW-0472">Membrane</keyword>
<evidence type="ECO:0000313" key="4">
    <source>
        <dbReference type="EMBL" id="KAK9729521.1"/>
    </source>
</evidence>
<evidence type="ECO:0000256" key="2">
    <source>
        <dbReference type="SAM" id="Phobius"/>
    </source>
</evidence>
<feature type="transmembrane region" description="Helical" evidence="2">
    <location>
        <begin position="189"/>
        <end position="210"/>
    </location>
</feature>
<dbReference type="PANTHER" id="PTHR21229">
    <property type="entry name" value="LUNG SEVEN TRANSMEMBRANE RECEPTOR"/>
    <property type="match status" value="1"/>
</dbReference>